<keyword evidence="2" id="KW-1185">Reference proteome</keyword>
<dbReference type="EMBL" id="JBHRTF010000002">
    <property type="protein sequence ID" value="MFC3114526.1"/>
    <property type="molecule type" value="Genomic_DNA"/>
</dbReference>
<evidence type="ECO:0000313" key="1">
    <source>
        <dbReference type="EMBL" id="MFC3114526.1"/>
    </source>
</evidence>
<name>A0ABV7FAE6_9GAMM</name>
<comment type="caution">
    <text evidence="1">The sequence shown here is derived from an EMBL/GenBank/DDBJ whole genome shotgun (WGS) entry which is preliminary data.</text>
</comment>
<sequence>MGVIIWCTQEMFSPTPAAILGAKMAGKIAVKLKCTQRVHFRKITHLIGAFAAI</sequence>
<protein>
    <submittedName>
        <fullName evidence="1">Uncharacterized protein</fullName>
    </submittedName>
</protein>
<evidence type="ECO:0000313" key="2">
    <source>
        <dbReference type="Proteomes" id="UP001595555"/>
    </source>
</evidence>
<organism evidence="1 2">
    <name type="scientific">Cellvibrio fontiphilus</name>
    <dbReference type="NCBI Taxonomy" id="1815559"/>
    <lineage>
        <taxon>Bacteria</taxon>
        <taxon>Pseudomonadati</taxon>
        <taxon>Pseudomonadota</taxon>
        <taxon>Gammaproteobacteria</taxon>
        <taxon>Cellvibrionales</taxon>
        <taxon>Cellvibrionaceae</taxon>
        <taxon>Cellvibrio</taxon>
    </lineage>
</organism>
<proteinExistence type="predicted"/>
<dbReference type="Proteomes" id="UP001595555">
    <property type="component" value="Unassembled WGS sequence"/>
</dbReference>
<reference evidence="2" key="1">
    <citation type="journal article" date="2019" name="Int. J. Syst. Evol. Microbiol.">
        <title>The Global Catalogue of Microorganisms (GCM) 10K type strain sequencing project: providing services to taxonomists for standard genome sequencing and annotation.</title>
        <authorList>
            <consortium name="The Broad Institute Genomics Platform"/>
            <consortium name="The Broad Institute Genome Sequencing Center for Infectious Disease"/>
            <person name="Wu L."/>
            <person name="Ma J."/>
        </authorList>
    </citation>
    <scope>NUCLEOTIDE SEQUENCE [LARGE SCALE GENOMIC DNA]</scope>
    <source>
        <strain evidence="2">KCTC 52237</strain>
    </source>
</reference>
<dbReference type="RefSeq" id="WP_378115953.1">
    <property type="nucleotide sequence ID" value="NZ_JBHRTF010000002.1"/>
</dbReference>
<accession>A0ABV7FAE6</accession>
<gene>
    <name evidence="1" type="ORF">ACFODX_03090</name>
</gene>